<dbReference type="PANTHER" id="PTHR35535:SF1">
    <property type="entry name" value="HEAT SHOCK PROTEIN HSLJ"/>
    <property type="match status" value="1"/>
</dbReference>
<evidence type="ECO:0000313" key="4">
    <source>
        <dbReference type="Proteomes" id="UP000552615"/>
    </source>
</evidence>
<feature type="domain" description="DUF306" evidence="2">
    <location>
        <begin position="39"/>
        <end position="143"/>
    </location>
</feature>
<dbReference type="Proteomes" id="UP000552615">
    <property type="component" value="Unassembled WGS sequence"/>
</dbReference>
<dbReference type="EMBL" id="JABBGF010000002">
    <property type="protein sequence ID" value="NML58411.1"/>
    <property type="molecule type" value="Genomic_DNA"/>
</dbReference>
<evidence type="ECO:0000313" key="3">
    <source>
        <dbReference type="EMBL" id="NML58411.1"/>
    </source>
</evidence>
<organism evidence="3 4">
    <name type="scientific">Chryseobacterium cheonjiense</name>
    <dbReference type="NCBI Taxonomy" id="2728845"/>
    <lineage>
        <taxon>Bacteria</taxon>
        <taxon>Pseudomonadati</taxon>
        <taxon>Bacteroidota</taxon>
        <taxon>Flavobacteriia</taxon>
        <taxon>Flavobacteriales</taxon>
        <taxon>Weeksellaceae</taxon>
        <taxon>Chryseobacterium group</taxon>
        <taxon>Chryseobacterium</taxon>
    </lineage>
</organism>
<sequence>MKTIFISVLSVLCSLLLLNCNAANSNASQNTHQNSQVQREWMLIAFGSYSKADLIAKDAKINLTEKPENGKIRGTAFMGCNSMFFTSEFKNDGGVEISEIGSTLKACQDMKLEMDFSKAFRNMTKYSVKGHFLTLSDGDGNQMEFIAADWD</sequence>
<dbReference type="AlphaFoldDB" id="A0A7Y0A8I1"/>
<evidence type="ECO:0000259" key="2">
    <source>
        <dbReference type="Pfam" id="PF03724"/>
    </source>
</evidence>
<feature type="chain" id="PRO_5031029046" evidence="1">
    <location>
        <begin position="23"/>
        <end position="151"/>
    </location>
</feature>
<reference evidence="3 4" key="1">
    <citation type="submission" date="2020-04" db="EMBL/GenBank/DDBJ databases">
        <title>Chryseobacterium sp. RJ-7-14 sp. nov., isolated from Jeju soil.</title>
        <authorList>
            <person name="Dahal R.H."/>
            <person name="Chaudhary D.K."/>
        </authorList>
    </citation>
    <scope>NUCLEOTIDE SEQUENCE [LARGE SCALE GENOMIC DNA]</scope>
    <source>
        <strain evidence="3 4">RJ-7-14</strain>
    </source>
</reference>
<comment type="caution">
    <text evidence="3">The sequence shown here is derived from an EMBL/GenBank/DDBJ whole genome shotgun (WGS) entry which is preliminary data.</text>
</comment>
<dbReference type="InterPro" id="IPR038670">
    <property type="entry name" value="HslJ-like_sf"/>
</dbReference>
<dbReference type="InterPro" id="IPR005184">
    <property type="entry name" value="DUF306_Meta_HslJ"/>
</dbReference>
<name>A0A7Y0A8I1_9FLAO</name>
<feature type="signal peptide" evidence="1">
    <location>
        <begin position="1"/>
        <end position="22"/>
    </location>
</feature>
<dbReference type="PANTHER" id="PTHR35535">
    <property type="entry name" value="HEAT SHOCK PROTEIN HSLJ"/>
    <property type="match status" value="1"/>
</dbReference>
<proteinExistence type="predicted"/>
<keyword evidence="4" id="KW-1185">Reference proteome</keyword>
<keyword evidence="1" id="KW-0732">Signal</keyword>
<dbReference type="RefSeq" id="WP_169231747.1">
    <property type="nucleotide sequence ID" value="NZ_JABBGF010000002.1"/>
</dbReference>
<dbReference type="Gene3D" id="2.40.128.270">
    <property type="match status" value="1"/>
</dbReference>
<accession>A0A7Y0A8I1</accession>
<dbReference type="Pfam" id="PF03724">
    <property type="entry name" value="META"/>
    <property type="match status" value="1"/>
</dbReference>
<evidence type="ECO:0000256" key="1">
    <source>
        <dbReference type="SAM" id="SignalP"/>
    </source>
</evidence>
<gene>
    <name evidence="3" type="ORF">HHL20_13770</name>
</gene>
<protein>
    <submittedName>
        <fullName evidence="3">META domain-containing protein</fullName>
    </submittedName>
</protein>
<dbReference type="InterPro" id="IPR053147">
    <property type="entry name" value="Hsp_HslJ-like"/>
</dbReference>